<gene>
    <name evidence="1" type="ORF">I308_104013</name>
</gene>
<reference evidence="2" key="1">
    <citation type="submission" date="2015-01" db="EMBL/GenBank/DDBJ databases">
        <title>The Genome Sequence of Cryptococcus gattii MMRL2647.</title>
        <authorList>
            <consortium name="The Broad Institute Genomics Platform"/>
            <person name="Cuomo C."/>
            <person name="Litvintseva A."/>
            <person name="Chen Y."/>
            <person name="Heitman J."/>
            <person name="Sun S."/>
            <person name="Springer D."/>
            <person name="Dromer F."/>
            <person name="Young S."/>
            <person name="Zeng Q."/>
            <person name="Gargeya S."/>
            <person name="Abouelleil A."/>
            <person name="Alvarado L."/>
            <person name="Chapman S.B."/>
            <person name="Gainer-Dewar J."/>
            <person name="Goldberg J."/>
            <person name="Griggs A."/>
            <person name="Gujja S."/>
            <person name="Hansen M."/>
            <person name="Howarth C."/>
            <person name="Imamovic A."/>
            <person name="Larimer J."/>
            <person name="Murphy C."/>
            <person name="Naylor J."/>
            <person name="Pearson M."/>
            <person name="Priest M."/>
            <person name="Roberts A."/>
            <person name="Saif S."/>
            <person name="Shea T."/>
            <person name="Sykes S."/>
            <person name="Wortman J."/>
            <person name="Nusbaum C."/>
            <person name="Birren B."/>
        </authorList>
    </citation>
    <scope>NUCLEOTIDE SEQUENCE [LARGE SCALE GENOMIC DNA]</scope>
    <source>
        <strain evidence="2">IND107</strain>
    </source>
</reference>
<accession>A0ABR3BP56</accession>
<dbReference type="Proteomes" id="UP000054399">
    <property type="component" value="Unassembled WGS sequence"/>
</dbReference>
<dbReference type="GeneID" id="91990869"/>
<organism evidence="1 2">
    <name type="scientific">Cryptococcus tetragattii IND107</name>
    <dbReference type="NCBI Taxonomy" id="1296105"/>
    <lineage>
        <taxon>Eukaryota</taxon>
        <taxon>Fungi</taxon>
        <taxon>Dikarya</taxon>
        <taxon>Basidiomycota</taxon>
        <taxon>Agaricomycotina</taxon>
        <taxon>Tremellomycetes</taxon>
        <taxon>Tremellales</taxon>
        <taxon>Cryptococcaceae</taxon>
        <taxon>Cryptococcus</taxon>
        <taxon>Cryptococcus gattii species complex</taxon>
    </lineage>
</organism>
<comment type="caution">
    <text evidence="1">The sequence shown here is derived from an EMBL/GenBank/DDBJ whole genome shotgun (WGS) entry which is preliminary data.</text>
</comment>
<dbReference type="EMBL" id="ATAM02000007">
    <property type="protein sequence ID" value="KAL0246981.1"/>
    <property type="molecule type" value="Genomic_DNA"/>
</dbReference>
<dbReference type="RefSeq" id="XP_066612942.1">
    <property type="nucleotide sequence ID" value="XM_066758494.1"/>
</dbReference>
<name>A0ABR3BP56_9TREE</name>
<sequence>MGANQHFIRRFQHLSFQNQTASSTIQDEDVDVADVETEDGEEETEQGWWSMSPERMRRLKEKEDKAYIEAIRKVLREKGTPFFLLSPSQLDLPSGFCTSRSVHRNRWEWFMDFRIKAESNFYDSCLQIAETAYQSRFSKFEVRHLTTRDLETGKLSAFLTTSSTVWEDKCFSNYQKLLTLCVPGGAVVPYCVQRIRVLNFSPKSYAKAHYAKLKICKSASQPLLSRDGQYGWLQ</sequence>
<evidence type="ECO:0000313" key="2">
    <source>
        <dbReference type="Proteomes" id="UP000054399"/>
    </source>
</evidence>
<protein>
    <submittedName>
        <fullName evidence="1">Uncharacterized protein</fullName>
    </submittedName>
</protein>
<keyword evidence="2" id="KW-1185">Reference proteome</keyword>
<evidence type="ECO:0000313" key="1">
    <source>
        <dbReference type="EMBL" id="KAL0246981.1"/>
    </source>
</evidence>
<reference evidence="1 2" key="2">
    <citation type="submission" date="2024-01" db="EMBL/GenBank/DDBJ databases">
        <title>Comparative genomics of Cryptococcus and Kwoniella reveals pathogenesis evolution and contrasting modes of karyotype evolution via chromosome fusion or intercentromeric recombination.</title>
        <authorList>
            <person name="Coelho M.A."/>
            <person name="David-Palma M."/>
            <person name="Shea T."/>
            <person name="Bowers K."/>
            <person name="Mcginley-Smith S."/>
            <person name="Mohammad A.W."/>
            <person name="Gnirke A."/>
            <person name="Yurkov A.M."/>
            <person name="Nowrousian M."/>
            <person name="Sun S."/>
            <person name="Cuomo C.A."/>
            <person name="Heitman J."/>
        </authorList>
    </citation>
    <scope>NUCLEOTIDE SEQUENCE [LARGE SCALE GENOMIC DNA]</scope>
    <source>
        <strain evidence="1 2">IND107</strain>
    </source>
</reference>
<proteinExistence type="predicted"/>